<evidence type="ECO:0000313" key="2">
    <source>
        <dbReference type="EMBL" id="KAJ7359576.1"/>
    </source>
</evidence>
<sequence length="422" mass="46145">MAPYTKSEEDRGFEGVHDRQSEKAYSILERELPPLPDEARARKDVPQTDASNHPFQTSTLKPSPSALLFPPSLATPSKHDLVFPIASWRPRSSSLRPKLHLDTGWDAPPRPMYLQEIHSAGDVTSRTFISTPPSSRKDSISTSASSLVPHYSDSEPALAHHPSTSSFPRVTVTEASSSAPRNTNAKSLSSCRFLSAVFPKLAAHKLSTLVQTKRAVDENSIDSIRAKPFIHSDPRNPLHGITVTVSRQRLVSEPMIMPLPDLMSQEPMPGIFYPSRSATSLLSIPSASASSMSLVDLNLDKPLPTPTPIADREDLHLPVSDDVDGDDLPRAIPVPAISDDIDQRPRVSPDTDEDPFIDPAEVDLPPTPPDPDDSDLEPEVVEFKSHLSVMVTPATATRLHVPGRPPKRRKRYTGSPPAPHIV</sequence>
<dbReference type="Proteomes" id="UP001218218">
    <property type="component" value="Unassembled WGS sequence"/>
</dbReference>
<gene>
    <name evidence="2" type="ORF">DFH08DRAFT_801360</name>
</gene>
<feature type="compositionally biased region" description="Polar residues" evidence="1">
    <location>
        <begin position="124"/>
        <end position="146"/>
    </location>
</feature>
<comment type="caution">
    <text evidence="2">The sequence shown here is derived from an EMBL/GenBank/DDBJ whole genome shotgun (WGS) entry which is preliminary data.</text>
</comment>
<accession>A0AAD7AIE6</accession>
<protein>
    <submittedName>
        <fullName evidence="2">Uncharacterized protein</fullName>
    </submittedName>
</protein>
<feature type="region of interest" description="Disordered" evidence="1">
    <location>
        <begin position="393"/>
        <end position="422"/>
    </location>
</feature>
<feature type="compositionally biased region" description="Basic and acidic residues" evidence="1">
    <location>
        <begin position="1"/>
        <end position="46"/>
    </location>
</feature>
<dbReference type="AlphaFoldDB" id="A0AAD7AIE6"/>
<name>A0AAD7AIE6_9AGAR</name>
<evidence type="ECO:0000313" key="3">
    <source>
        <dbReference type="Proteomes" id="UP001218218"/>
    </source>
</evidence>
<keyword evidence="3" id="KW-1185">Reference proteome</keyword>
<feature type="compositionally biased region" description="Polar residues" evidence="1">
    <location>
        <begin position="48"/>
        <end position="59"/>
    </location>
</feature>
<dbReference type="EMBL" id="JARIHO010000006">
    <property type="protein sequence ID" value="KAJ7359576.1"/>
    <property type="molecule type" value="Genomic_DNA"/>
</dbReference>
<organism evidence="2 3">
    <name type="scientific">Mycena albidolilacea</name>
    <dbReference type="NCBI Taxonomy" id="1033008"/>
    <lineage>
        <taxon>Eukaryota</taxon>
        <taxon>Fungi</taxon>
        <taxon>Dikarya</taxon>
        <taxon>Basidiomycota</taxon>
        <taxon>Agaricomycotina</taxon>
        <taxon>Agaricomycetes</taxon>
        <taxon>Agaricomycetidae</taxon>
        <taxon>Agaricales</taxon>
        <taxon>Marasmiineae</taxon>
        <taxon>Mycenaceae</taxon>
        <taxon>Mycena</taxon>
    </lineage>
</organism>
<reference evidence="2" key="1">
    <citation type="submission" date="2023-03" db="EMBL/GenBank/DDBJ databases">
        <title>Massive genome expansion in bonnet fungi (Mycena s.s.) driven by repeated elements and novel gene families across ecological guilds.</title>
        <authorList>
            <consortium name="Lawrence Berkeley National Laboratory"/>
            <person name="Harder C.B."/>
            <person name="Miyauchi S."/>
            <person name="Viragh M."/>
            <person name="Kuo A."/>
            <person name="Thoen E."/>
            <person name="Andreopoulos B."/>
            <person name="Lu D."/>
            <person name="Skrede I."/>
            <person name="Drula E."/>
            <person name="Henrissat B."/>
            <person name="Morin E."/>
            <person name="Kohler A."/>
            <person name="Barry K."/>
            <person name="LaButti K."/>
            <person name="Morin E."/>
            <person name="Salamov A."/>
            <person name="Lipzen A."/>
            <person name="Mereny Z."/>
            <person name="Hegedus B."/>
            <person name="Baldrian P."/>
            <person name="Stursova M."/>
            <person name="Weitz H."/>
            <person name="Taylor A."/>
            <person name="Grigoriev I.V."/>
            <person name="Nagy L.G."/>
            <person name="Martin F."/>
            <person name="Kauserud H."/>
        </authorList>
    </citation>
    <scope>NUCLEOTIDE SEQUENCE</scope>
    <source>
        <strain evidence="2">CBHHK002</strain>
    </source>
</reference>
<feature type="compositionally biased region" description="Polar residues" evidence="1">
    <location>
        <begin position="162"/>
        <end position="185"/>
    </location>
</feature>
<feature type="region of interest" description="Disordered" evidence="1">
    <location>
        <begin position="1"/>
        <end position="71"/>
    </location>
</feature>
<feature type="region of interest" description="Disordered" evidence="1">
    <location>
        <begin position="124"/>
        <end position="185"/>
    </location>
</feature>
<feature type="compositionally biased region" description="Low complexity" evidence="1">
    <location>
        <begin position="60"/>
        <end position="71"/>
    </location>
</feature>
<proteinExistence type="predicted"/>
<evidence type="ECO:0000256" key="1">
    <source>
        <dbReference type="SAM" id="MobiDB-lite"/>
    </source>
</evidence>
<feature type="region of interest" description="Disordered" evidence="1">
    <location>
        <begin position="305"/>
        <end position="378"/>
    </location>
</feature>